<evidence type="ECO:0000313" key="6">
    <source>
        <dbReference type="EMBL" id="RDC40252.1"/>
    </source>
</evidence>
<dbReference type="EMBL" id="WPOM01000003">
    <property type="protein sequence ID" value="MVN31931.1"/>
    <property type="molecule type" value="Genomic_DNA"/>
</dbReference>
<evidence type="ECO:0000313" key="11">
    <source>
        <dbReference type="Proteomes" id="UP000253970"/>
    </source>
</evidence>
<dbReference type="EMBL" id="PPTY01000009">
    <property type="protein sequence ID" value="RDB86049.1"/>
    <property type="molecule type" value="Genomic_DNA"/>
</dbReference>
<evidence type="ECO:0000313" key="8">
    <source>
        <dbReference type="Proteomes" id="UP000253752"/>
    </source>
</evidence>
<dbReference type="RefSeq" id="WP_009306912.1">
    <property type="nucleotide sequence ID" value="NZ_AP025575.1"/>
</dbReference>
<protein>
    <submittedName>
        <fullName evidence="3">BAG1 BAG family molecular chaperone regulator 1</fullName>
    </submittedName>
</protein>
<dbReference type="Proteomes" id="UP000253857">
    <property type="component" value="Unassembled WGS sequence"/>
</dbReference>
<dbReference type="Proteomes" id="UP000253915">
    <property type="component" value="Unassembled WGS sequence"/>
</dbReference>
<reference evidence="8 9" key="2">
    <citation type="journal article" date="2018" name="Elife">
        <title>Discovery and characterization of a prevalent human gut bacterial enzyme sufficient for the inactivation of a family of plant toxins.</title>
        <authorList>
            <person name="Koppel N."/>
            <person name="Bisanz J.E."/>
            <person name="Pandelia M.E."/>
            <person name="Turnbaugh P.J."/>
            <person name="Balskus E.P."/>
        </authorList>
    </citation>
    <scope>NUCLEOTIDE SEQUENCE [LARGE SCALE GENOMIC DNA]</scope>
    <source>
        <strain evidence="6 10">16A</strain>
        <strain evidence="5 9">FAA1-1-60AUCSF</strain>
        <strain evidence="4 8">MR1 #12</strain>
        <strain evidence="3 11">W1 BHI 6</strain>
    </source>
</reference>
<reference evidence="2 13" key="4">
    <citation type="submission" date="2019-11" db="EMBL/GenBank/DDBJ databases">
        <title>Whole genome shotgun sequencing (WGS) data from Adlercreutzia equolifaciens ResAG-91, Eggerthella lenta MRI-F36, MRI-F37, MRI-F40, ResAG-49, ResAG-88, ResAG-121, ResAG-145, and Gordonibacter sp. ResAG-5, ResAG-26, ResAG-43, ResAG-50, ResAG-59.</title>
        <authorList>
            <person name="Stoll D.A."/>
            <person name="Danylec N."/>
            <person name="Franz C.M.A.P."/>
            <person name="Huch M."/>
        </authorList>
    </citation>
    <scope>NUCLEOTIDE SEQUENCE [LARGE SCALE GENOMIC DNA]</scope>
    <source>
        <strain evidence="2 13">ResAG-88</strain>
    </source>
</reference>
<comment type="caution">
    <text evidence="3">The sequence shown here is derived from an EMBL/GenBank/DDBJ whole genome shotgun (WGS) entry which is preliminary data.</text>
</comment>
<proteinExistence type="predicted"/>
<dbReference type="Proteomes" id="UP000312594">
    <property type="component" value="Unassembled WGS sequence"/>
</dbReference>
<reference evidence="7" key="3">
    <citation type="submission" date="2019-06" db="EMBL/GenBank/DDBJ databases">
        <authorList>
            <person name="Bisanz J.E."/>
            <person name="Turnbaugh P.J."/>
        </authorList>
    </citation>
    <scope>NUCLEOTIDE SEQUENCE</scope>
    <source>
        <strain evidence="7">SECO-MT75m2</strain>
    </source>
</reference>
<gene>
    <name evidence="6" type="ORF">C1853_04860</name>
    <name evidence="5" type="ORF">C1871_07470</name>
    <name evidence="4" type="ORF">C1872_08190</name>
    <name evidence="3" type="ORF">C1875_05740</name>
    <name evidence="7" type="ORF">FIC87_02335</name>
    <name evidence="2" type="ORF">GO726_01925</name>
</gene>
<dbReference type="EMBL" id="PPTU01000006">
    <property type="protein sequence ID" value="RDB71683.1"/>
    <property type="molecule type" value="Genomic_DNA"/>
</dbReference>
<organism evidence="3 11">
    <name type="scientific">Eggerthella lenta</name>
    <name type="common">Eubacterium lentum</name>
    <dbReference type="NCBI Taxonomy" id="84112"/>
    <lineage>
        <taxon>Bacteria</taxon>
        <taxon>Bacillati</taxon>
        <taxon>Actinomycetota</taxon>
        <taxon>Coriobacteriia</taxon>
        <taxon>Eggerthellales</taxon>
        <taxon>Eggerthellaceae</taxon>
        <taxon>Eggerthella</taxon>
    </lineage>
</organism>
<dbReference type="EMBL" id="PPUQ01000004">
    <property type="protein sequence ID" value="RDC40252.1"/>
    <property type="molecule type" value="Genomic_DNA"/>
</dbReference>
<dbReference type="Proteomes" id="UP000253752">
    <property type="component" value="Unassembled WGS sequence"/>
</dbReference>
<evidence type="ECO:0000313" key="2">
    <source>
        <dbReference type="EMBL" id="MVN31931.1"/>
    </source>
</evidence>
<keyword evidence="1" id="KW-0175">Coiled coil</keyword>
<evidence type="ECO:0000313" key="7">
    <source>
        <dbReference type="EMBL" id="TNU95019.1"/>
    </source>
</evidence>
<dbReference type="GeneID" id="69512064"/>
<evidence type="ECO:0000313" key="4">
    <source>
        <dbReference type="EMBL" id="RDB79451.1"/>
    </source>
</evidence>
<accession>A0A369NSL7</accession>
<dbReference type="EMBL" id="PPTX01000011">
    <property type="protein sequence ID" value="RDB79451.1"/>
    <property type="molecule type" value="Genomic_DNA"/>
</dbReference>
<evidence type="ECO:0000256" key="1">
    <source>
        <dbReference type="SAM" id="Coils"/>
    </source>
</evidence>
<name>A0A369NSL7_EGGLN</name>
<evidence type="ECO:0000313" key="13">
    <source>
        <dbReference type="Proteomes" id="UP000436429"/>
    </source>
</evidence>
<evidence type="ECO:0000313" key="3">
    <source>
        <dbReference type="EMBL" id="RDB71683.1"/>
    </source>
</evidence>
<dbReference type="Proteomes" id="UP000253970">
    <property type="component" value="Unassembled WGS sequence"/>
</dbReference>
<dbReference type="EMBL" id="VEVP01000003">
    <property type="protein sequence ID" value="TNU95019.1"/>
    <property type="molecule type" value="Genomic_DNA"/>
</dbReference>
<evidence type="ECO:0000313" key="5">
    <source>
        <dbReference type="EMBL" id="RDB86049.1"/>
    </source>
</evidence>
<evidence type="ECO:0000313" key="12">
    <source>
        <dbReference type="Proteomes" id="UP000312594"/>
    </source>
</evidence>
<feature type="coiled-coil region" evidence="1">
    <location>
        <begin position="14"/>
        <end position="48"/>
    </location>
</feature>
<sequence>MDGTTTKEDVRIDKDDADELNREAAEDLERIENEVKREAEQYVEAVDGDGNEKESVEAAATAFDFDRAEAETEELLIKTTGEADEA</sequence>
<dbReference type="Proteomes" id="UP000436429">
    <property type="component" value="Unassembled WGS sequence"/>
</dbReference>
<dbReference type="AlphaFoldDB" id="A0A369NSL7"/>
<evidence type="ECO:0000313" key="9">
    <source>
        <dbReference type="Proteomes" id="UP000253857"/>
    </source>
</evidence>
<evidence type="ECO:0000313" key="10">
    <source>
        <dbReference type="Proteomes" id="UP000253915"/>
    </source>
</evidence>
<reference evidence="7 12" key="1">
    <citation type="journal article" date="2005" name="Appl. Environ. Microbiol.">
        <title>Intestinal bacterial communities that produce active estrogen-like compounds enterodiol and enterolactone in humans.</title>
        <authorList>
            <person name="Clavel T."/>
            <person name="Henderson G."/>
            <person name="Alpert C.A."/>
            <person name="Philippe C."/>
            <person name="Rigottier-Gois L."/>
            <person name="Dore J."/>
            <person name="Blaut M."/>
        </authorList>
    </citation>
    <scope>NUCLEOTIDE SEQUENCE [LARGE SCALE GENOMIC DNA]</scope>
    <source>
        <strain evidence="7 12">SECO-MT75m2</strain>
    </source>
</reference>